<evidence type="ECO:0000313" key="3">
    <source>
        <dbReference type="Proteomes" id="UP000663508"/>
    </source>
</evidence>
<dbReference type="KEGG" id="mind:mvi_19900"/>
<reference evidence="2" key="1">
    <citation type="submission" date="2020-11" db="EMBL/GenBank/DDBJ databases">
        <title>Complete genome sequence of a novel pathogenic Methylobacterium strain isolated from rice in Vietnam.</title>
        <authorList>
            <person name="Lai K."/>
            <person name="Okazaki S."/>
            <person name="Higashi K."/>
            <person name="Mori H."/>
            <person name="Toyoda A."/>
            <person name="Kurokawa K."/>
        </authorList>
    </citation>
    <scope>NUCLEOTIDE SEQUENCE</scope>
    <source>
        <strain evidence="2">VL1</strain>
    </source>
</reference>
<dbReference type="EMBL" id="AP024145">
    <property type="protein sequence ID" value="BCM83529.1"/>
    <property type="molecule type" value="Genomic_DNA"/>
</dbReference>
<accession>A0A8H8WSM9</accession>
<dbReference type="AlphaFoldDB" id="A0A8H8WSM9"/>
<dbReference type="Proteomes" id="UP000663508">
    <property type="component" value="Chromosome"/>
</dbReference>
<name>A0A8H8WSM9_9HYPH</name>
<evidence type="ECO:0000313" key="2">
    <source>
        <dbReference type="EMBL" id="BCM83529.1"/>
    </source>
</evidence>
<organism evidence="2 3">
    <name type="scientific">Methylobacterium indicum</name>
    <dbReference type="NCBI Taxonomy" id="1775910"/>
    <lineage>
        <taxon>Bacteria</taxon>
        <taxon>Pseudomonadati</taxon>
        <taxon>Pseudomonadota</taxon>
        <taxon>Alphaproteobacteria</taxon>
        <taxon>Hyphomicrobiales</taxon>
        <taxon>Methylobacteriaceae</taxon>
        <taxon>Methylobacterium</taxon>
    </lineage>
</organism>
<proteinExistence type="predicted"/>
<feature type="region of interest" description="Disordered" evidence="1">
    <location>
        <begin position="32"/>
        <end position="56"/>
    </location>
</feature>
<sequence>MRGWGDANGFSRNTLEVAVPYGSSERRALPRTCRAAAGSGRSPGPHRPQDVTAPKRGAYRRQVSWLADRRSRLAFPVQRTSDRRRRDLSAHSCGGSLGIARDELTEFPLSPRA</sequence>
<gene>
    <name evidence="2" type="ORF">mvi_19900</name>
</gene>
<protein>
    <submittedName>
        <fullName evidence="2">Uncharacterized protein</fullName>
    </submittedName>
</protein>
<evidence type="ECO:0000256" key="1">
    <source>
        <dbReference type="SAM" id="MobiDB-lite"/>
    </source>
</evidence>